<feature type="compositionally biased region" description="Low complexity" evidence="4">
    <location>
        <begin position="1"/>
        <end position="12"/>
    </location>
</feature>
<dbReference type="Gene3D" id="1.25.40.20">
    <property type="entry name" value="Ankyrin repeat-containing domain"/>
    <property type="match status" value="3"/>
</dbReference>
<dbReference type="PANTHER" id="PTHR24198:SF165">
    <property type="entry name" value="ANKYRIN REPEAT-CONTAINING PROTEIN-RELATED"/>
    <property type="match status" value="1"/>
</dbReference>
<dbReference type="Pfam" id="PF12796">
    <property type="entry name" value="Ank_2"/>
    <property type="match status" value="2"/>
</dbReference>
<feature type="compositionally biased region" description="Low complexity" evidence="4">
    <location>
        <begin position="148"/>
        <end position="164"/>
    </location>
</feature>
<dbReference type="InterPro" id="IPR036770">
    <property type="entry name" value="Ankyrin_rpt-contain_sf"/>
</dbReference>
<feature type="compositionally biased region" description="Low complexity" evidence="4">
    <location>
        <begin position="87"/>
        <end position="102"/>
    </location>
</feature>
<feature type="compositionally biased region" description="Low complexity" evidence="4">
    <location>
        <begin position="54"/>
        <end position="71"/>
    </location>
</feature>
<dbReference type="AlphaFoldDB" id="A0AA88GDA0"/>
<feature type="region of interest" description="Disordered" evidence="4">
    <location>
        <begin position="1"/>
        <end position="23"/>
    </location>
</feature>
<name>A0AA88GDA0_NAELO</name>
<evidence type="ECO:0000256" key="1">
    <source>
        <dbReference type="ARBA" id="ARBA00022737"/>
    </source>
</evidence>
<keyword evidence="2 3" id="KW-0040">ANK repeat</keyword>
<organism evidence="5 6">
    <name type="scientific">Naegleria lovaniensis</name>
    <name type="common">Amoeba</name>
    <dbReference type="NCBI Taxonomy" id="51637"/>
    <lineage>
        <taxon>Eukaryota</taxon>
        <taxon>Discoba</taxon>
        <taxon>Heterolobosea</taxon>
        <taxon>Tetramitia</taxon>
        <taxon>Eutetramitia</taxon>
        <taxon>Vahlkampfiidae</taxon>
        <taxon>Naegleria</taxon>
    </lineage>
</organism>
<accession>A0AA88GDA0</accession>
<dbReference type="InterPro" id="IPR002110">
    <property type="entry name" value="Ankyrin_rpt"/>
</dbReference>
<dbReference type="Pfam" id="PF00023">
    <property type="entry name" value="Ank"/>
    <property type="match status" value="2"/>
</dbReference>
<dbReference type="PROSITE" id="PS50088">
    <property type="entry name" value="ANK_REPEAT"/>
    <property type="match status" value="3"/>
</dbReference>
<keyword evidence="1" id="KW-0677">Repeat</keyword>
<feature type="region of interest" description="Disordered" evidence="4">
    <location>
        <begin position="148"/>
        <end position="177"/>
    </location>
</feature>
<sequence length="692" mass="75022">MSTRSSNSNSSSGTARPKIGVKDEDFYPTSQWNAFKQTFSSLAKAATKKKKNKSGTLTAKSASALSKASSGNRASLPHALQAHHQPSSSSSSSLEQQQEEYSTPTTPLTANASVVGGHYYTQSVSTGNLEGTFHRNLSISSIDEEVLSSTTTTSGGNSTPRGTGVLTGTSKNNNGGGVTLSVAPYDNNDVLSSTSSSSESGVVMLESPAGSQKSELQVILNSANSTTSFEDSPTVASITPSFVSNGENDAAAATPATTEDMYQDNEPANTAEDSMFASITELNQIKPAMMYHYVLYKFVKNPEYDDHTSSDKFEEFVTQYSEMCAKAKSEATEGMQEFYSWTDKEIRKLRDKEKPRSFLIHQAAKYDRSSLIFVLVSKYKCNIAAPDEFESSPLHWACSHRAAEAITILCQLKAKINVRDKYGKSPLQLLITRACQDEEIGDLESARKCFKAAKAMCSMFEGDYNFKTSDSSTVLHIACEFGRIETVKFLVSESAEASNSSSGMASSSQTGNKVLLNAKDKFGRTPIMRAAANGHLNIVEYILLNTNPAVVFGPTSRDDKKQNILHHAAVQGTDALINRLAFLNPSACASMMKEQDALGNTPLHLAVQNSNVKTVNLLMTLLHKDSMNVQNEKGETPLHLACKLKEKNIAEKLCGYLYQSGANPSTKDKTGQTPKQLATENDLQVSFVKKKK</sequence>
<proteinExistence type="predicted"/>
<feature type="repeat" description="ANK" evidence="3">
    <location>
        <begin position="633"/>
        <end position="669"/>
    </location>
</feature>
<dbReference type="PANTHER" id="PTHR24198">
    <property type="entry name" value="ANKYRIN REPEAT AND PROTEIN KINASE DOMAIN-CONTAINING PROTEIN"/>
    <property type="match status" value="1"/>
</dbReference>
<evidence type="ECO:0000256" key="2">
    <source>
        <dbReference type="ARBA" id="ARBA00023043"/>
    </source>
</evidence>
<dbReference type="Proteomes" id="UP000816034">
    <property type="component" value="Unassembled WGS sequence"/>
</dbReference>
<dbReference type="GeneID" id="68105638"/>
<feature type="repeat" description="ANK" evidence="3">
    <location>
        <begin position="470"/>
        <end position="502"/>
    </location>
</feature>
<reference evidence="5 6" key="1">
    <citation type="journal article" date="2018" name="BMC Genomics">
        <title>The genome of Naegleria lovaniensis, the basis for a comparative approach to unravel pathogenicity factors of the human pathogenic amoeba N. fowleri.</title>
        <authorList>
            <person name="Liechti N."/>
            <person name="Schurch N."/>
            <person name="Bruggmann R."/>
            <person name="Wittwer M."/>
        </authorList>
    </citation>
    <scope>NUCLEOTIDE SEQUENCE [LARGE SCALE GENOMIC DNA]</scope>
    <source>
        <strain evidence="5 6">ATCC 30569</strain>
    </source>
</reference>
<protein>
    <recommendedName>
        <fullName evidence="7">Ankyrin repeat domain-containing protein</fullName>
    </recommendedName>
</protein>
<dbReference type="EMBL" id="PYSW02000068">
    <property type="protein sequence ID" value="KAG2372733.1"/>
    <property type="molecule type" value="Genomic_DNA"/>
</dbReference>
<evidence type="ECO:0000256" key="3">
    <source>
        <dbReference type="PROSITE-ProRule" id="PRU00023"/>
    </source>
</evidence>
<evidence type="ECO:0000313" key="6">
    <source>
        <dbReference type="Proteomes" id="UP000816034"/>
    </source>
</evidence>
<feature type="repeat" description="ANK" evidence="3">
    <location>
        <begin position="598"/>
        <end position="619"/>
    </location>
</feature>
<dbReference type="PROSITE" id="PS50297">
    <property type="entry name" value="ANK_REP_REGION"/>
    <property type="match status" value="3"/>
</dbReference>
<gene>
    <name evidence="5" type="ORF">C9374_013185</name>
</gene>
<evidence type="ECO:0000256" key="4">
    <source>
        <dbReference type="SAM" id="MobiDB-lite"/>
    </source>
</evidence>
<dbReference type="RefSeq" id="XP_044541908.1">
    <property type="nucleotide sequence ID" value="XM_044689033.1"/>
</dbReference>
<dbReference type="SUPFAM" id="SSF48403">
    <property type="entry name" value="Ankyrin repeat"/>
    <property type="match status" value="1"/>
</dbReference>
<keyword evidence="6" id="KW-1185">Reference proteome</keyword>
<feature type="compositionally biased region" description="Polar residues" evidence="4">
    <location>
        <begin position="663"/>
        <end position="684"/>
    </location>
</feature>
<dbReference type="SMART" id="SM00248">
    <property type="entry name" value="ANK"/>
    <property type="match status" value="6"/>
</dbReference>
<comment type="caution">
    <text evidence="5">The sequence shown here is derived from an EMBL/GenBank/DDBJ whole genome shotgun (WGS) entry which is preliminary data.</text>
</comment>
<feature type="region of interest" description="Disordered" evidence="4">
    <location>
        <begin position="663"/>
        <end position="692"/>
    </location>
</feature>
<feature type="region of interest" description="Disordered" evidence="4">
    <location>
        <begin position="43"/>
        <end position="111"/>
    </location>
</feature>
<evidence type="ECO:0000313" key="5">
    <source>
        <dbReference type="EMBL" id="KAG2372733.1"/>
    </source>
</evidence>
<evidence type="ECO:0008006" key="7">
    <source>
        <dbReference type="Google" id="ProtNLM"/>
    </source>
</evidence>